<dbReference type="InterPro" id="IPR000276">
    <property type="entry name" value="GPCR_Rhodpsn"/>
</dbReference>
<dbReference type="InterPro" id="IPR017452">
    <property type="entry name" value="GPCR_Rhodpsn_7TM"/>
</dbReference>
<comment type="subcellular location">
    <subcellularLocation>
        <location evidence="1">Membrane</location>
    </subcellularLocation>
</comment>
<feature type="compositionally biased region" description="Polar residues" evidence="6">
    <location>
        <begin position="9"/>
        <end position="26"/>
    </location>
</feature>
<evidence type="ECO:0000256" key="6">
    <source>
        <dbReference type="SAM" id="MobiDB-lite"/>
    </source>
</evidence>
<feature type="region of interest" description="Disordered" evidence="6">
    <location>
        <begin position="616"/>
        <end position="646"/>
    </location>
</feature>
<dbReference type="PRINTS" id="PR00237">
    <property type="entry name" value="GPCRRHODOPSN"/>
</dbReference>
<dbReference type="PANTHER" id="PTHR47023:SF1">
    <property type="entry name" value="SEX PEPTIDE RECEPTOR"/>
    <property type="match status" value="1"/>
</dbReference>
<feature type="compositionally biased region" description="Low complexity" evidence="6">
    <location>
        <begin position="452"/>
        <end position="469"/>
    </location>
</feature>
<feature type="transmembrane region" description="Helical" evidence="7">
    <location>
        <begin position="233"/>
        <end position="250"/>
    </location>
</feature>
<dbReference type="Proteomes" id="UP000825002">
    <property type="component" value="Unassembled WGS sequence"/>
</dbReference>
<evidence type="ECO:0000256" key="5">
    <source>
        <dbReference type="ARBA" id="ARBA00023136"/>
    </source>
</evidence>
<feature type="region of interest" description="Disordered" evidence="6">
    <location>
        <begin position="430"/>
        <end position="479"/>
    </location>
</feature>
<reference evidence="9 10" key="1">
    <citation type="submission" date="2020-10" db="EMBL/GenBank/DDBJ databases">
        <authorList>
            <person name="Klimov P.B."/>
            <person name="Dyachkov S.M."/>
            <person name="Chetverikov P.E."/>
        </authorList>
    </citation>
    <scope>NUCLEOTIDE SEQUENCE [LARGE SCALE GENOMIC DNA]</scope>
    <source>
        <strain evidence="9">BMOC 18-1129-001#AD2665</strain>
        <tissue evidence="9">Entire mites</tissue>
    </source>
</reference>
<evidence type="ECO:0000313" key="9">
    <source>
        <dbReference type="EMBL" id="KAG9508671.1"/>
    </source>
</evidence>
<feature type="transmembrane region" description="Helical" evidence="7">
    <location>
        <begin position="109"/>
        <end position="132"/>
    </location>
</feature>
<evidence type="ECO:0000259" key="8">
    <source>
        <dbReference type="PROSITE" id="PS50262"/>
    </source>
</evidence>
<dbReference type="InterPro" id="IPR053071">
    <property type="entry name" value="GPCR1-related_rcpt"/>
</dbReference>
<dbReference type="PROSITE" id="PS50262">
    <property type="entry name" value="G_PROTEIN_RECEP_F1_2"/>
    <property type="match status" value="1"/>
</dbReference>
<dbReference type="Gene3D" id="1.20.1070.10">
    <property type="entry name" value="Rhodopsin 7-helix transmembrane proteins"/>
    <property type="match status" value="2"/>
</dbReference>
<proteinExistence type="inferred from homology"/>
<keyword evidence="3 7" id="KW-0812">Transmembrane</keyword>
<feature type="region of interest" description="Disordered" evidence="6">
    <location>
        <begin position="1"/>
        <end position="26"/>
    </location>
</feature>
<feature type="domain" description="G-protein coupled receptors family 1 profile" evidence="8">
    <location>
        <begin position="124"/>
        <end position="548"/>
    </location>
</feature>
<name>A0ABQ7S5J6_9ACAR</name>
<evidence type="ECO:0000313" key="10">
    <source>
        <dbReference type="Proteomes" id="UP000825002"/>
    </source>
</evidence>
<feature type="transmembrane region" description="Helical" evidence="7">
    <location>
        <begin position="295"/>
        <end position="317"/>
    </location>
</feature>
<evidence type="ECO:0000256" key="7">
    <source>
        <dbReference type="SAM" id="Phobius"/>
    </source>
</evidence>
<dbReference type="SUPFAM" id="SSF81321">
    <property type="entry name" value="Family A G protein-coupled receptor-like"/>
    <property type="match status" value="1"/>
</dbReference>
<comment type="caution">
    <text evidence="9">The sequence shown here is derived from an EMBL/GenBank/DDBJ whole genome shotgun (WGS) entry which is preliminary data.</text>
</comment>
<gene>
    <name evidence="9" type="primary">SPR</name>
    <name evidence="9" type="ORF">GZH46_02827</name>
</gene>
<evidence type="ECO:0000256" key="1">
    <source>
        <dbReference type="ARBA" id="ARBA00004370"/>
    </source>
</evidence>
<evidence type="ECO:0000256" key="2">
    <source>
        <dbReference type="ARBA" id="ARBA00010663"/>
    </source>
</evidence>
<organism evidence="9 10">
    <name type="scientific">Fragariocoptes setiger</name>
    <dbReference type="NCBI Taxonomy" id="1670756"/>
    <lineage>
        <taxon>Eukaryota</taxon>
        <taxon>Metazoa</taxon>
        <taxon>Ecdysozoa</taxon>
        <taxon>Arthropoda</taxon>
        <taxon>Chelicerata</taxon>
        <taxon>Arachnida</taxon>
        <taxon>Acari</taxon>
        <taxon>Acariformes</taxon>
        <taxon>Trombidiformes</taxon>
        <taxon>Prostigmata</taxon>
        <taxon>Eupodina</taxon>
        <taxon>Eriophyoidea</taxon>
        <taxon>Phytoptidae</taxon>
        <taxon>Fragariocoptes</taxon>
    </lineage>
</organism>
<evidence type="ECO:0000256" key="3">
    <source>
        <dbReference type="ARBA" id="ARBA00022692"/>
    </source>
</evidence>
<keyword evidence="5 7" id="KW-0472">Membrane</keyword>
<feature type="transmembrane region" description="Helical" evidence="7">
    <location>
        <begin position="486"/>
        <end position="508"/>
    </location>
</feature>
<protein>
    <submittedName>
        <fullName evidence="9">Sex peptide receptor</fullName>
    </submittedName>
</protein>
<feature type="transmembrane region" description="Helical" evidence="7">
    <location>
        <begin position="184"/>
        <end position="208"/>
    </location>
</feature>
<keyword evidence="9" id="KW-0675">Receptor</keyword>
<dbReference type="Pfam" id="PF00001">
    <property type="entry name" value="7tm_1"/>
    <property type="match status" value="1"/>
</dbReference>
<sequence length="646" mass="72809">MLQMHRYQTDTVTNGQPQLASNQTSYHASNASPAGMSYQQLTNTSWWAAASALGAMSPAPAASDSNNNAVVAIMPDGRALFAYKDLPKDEQDMIVNITREYPFDYATIMFGYIMPLVLILTIITNTLVVMVLAQRHMRTPTNIVLFAMAIVDLLTLLAPSPWYFYTYTLGYHDKFLYPPGACYIHHIMIDVIPVFFHTSSIWLALLLAGQRYIYVCHPTVACTWCTVPRVKKAIIGILILSFVHQLPRFFDSKFVGVYLLHQDHVQQACRHEISQWVYWFIGPNKYYTTYYGFRILFVNIGPCTALITLNCLLFRALHKAETKRTRLFRPTTAAKAAAAAAAAAEAETTADNTLHVHRARRSESQQIIIAATLSTTSKIKATSNETNHRQCDQDDTSERLLNTQAPNATSSTCTRPHSSRAYDDEHLQQANNRNNNNSDATHKKTAFQKQQSCNNNNNSNSCAISNNKNSKARQSRRTHDSNRTTLMLIVVVTVFLIVEIPVACSTIAHVVLNSFDLFRDVEYHNLNYIKLCTNFLIMLSYPVNFGVYCSMSRKFRQTFKDLFIEGNLVNRRDNSSRYSIGGGAGAGQLCAYPPAVTHNSTAALPVYNTQVNRLYQHQTQPQQQHSQTHLQQQTQTQATQQDEIEL</sequence>
<keyword evidence="4 7" id="KW-1133">Transmembrane helix</keyword>
<feature type="transmembrane region" description="Helical" evidence="7">
    <location>
        <begin position="528"/>
        <end position="550"/>
    </location>
</feature>
<dbReference type="EMBL" id="JAIFTH010001129">
    <property type="protein sequence ID" value="KAG9508671.1"/>
    <property type="molecule type" value="Genomic_DNA"/>
</dbReference>
<accession>A0ABQ7S5J6</accession>
<dbReference type="CDD" id="cd14978">
    <property type="entry name" value="7tmA_FMRFamide_R-like"/>
    <property type="match status" value="1"/>
</dbReference>
<comment type="similarity">
    <text evidence="2">Belongs to the G-protein coupled receptor 1 family.</text>
</comment>
<keyword evidence="10" id="KW-1185">Reference proteome</keyword>
<evidence type="ECO:0000256" key="4">
    <source>
        <dbReference type="ARBA" id="ARBA00022989"/>
    </source>
</evidence>
<dbReference type="PANTHER" id="PTHR47023">
    <property type="entry name" value="SEX PEPTIDE RECEPTOR"/>
    <property type="match status" value="1"/>
</dbReference>
<feature type="transmembrane region" description="Helical" evidence="7">
    <location>
        <begin position="144"/>
        <end position="164"/>
    </location>
</feature>